<dbReference type="CDD" id="cd04009">
    <property type="entry name" value="C2B_Munc13-like"/>
    <property type="match status" value="1"/>
</dbReference>
<evidence type="ECO:0000313" key="10">
    <source>
        <dbReference type="EnsemblMetazoa" id="CLYHEMP010728.2"/>
    </source>
</evidence>
<keyword evidence="5" id="KW-0963">Cytoplasm</keyword>
<dbReference type="SUPFAM" id="SSF49562">
    <property type="entry name" value="C2 domain (Calcium/lipid-binding domain, CaLB)"/>
    <property type="match status" value="2"/>
</dbReference>
<sequence length="1186" mass="136271">MSFGETAKTMAALNKRRKSVLYKRKERTKRECLVEPQNAVDGADEDRAQRLDGAFFEGFVELQEKQKDELEEAAKGTLKREALSSNKYQNDSRSIIKPRSKKQSLDLYKEIMYTIMHRLGARKQGGDNLTDGEIYSYAREVLDISAEEHKQVYDEVKAVKAPECFLNVKVFRAEDVEAKDANGFSDPYCMLCIIKDGEGDKVSDNGNKIKKQVLRHLREENDVKMTKIQMKTLNPEWNQPFKFNVNDLHNQVLRIDMWDKDDNSVILDEENKITSIKGFKGAGRMLKEIYQSAAGGSKNTLDDFLGLVEVPLKNIPENGVDAWFKIESRNNKKTVKGRLRLKISLSTKFDSGEVSLLPDKTNDKEPDRPTSNLSEASANEVYKELLNCCARYDCQQTIDSMQNDSEWQCILSDHAEAILLQYTMQHEIRPLEVAVIKWGIFSKLIQEINIPMDVLSTQMEDFKKHSANDKLDTDYELEQHLESMKIFSDYMIRLIGKYRYTYSNVEQRNVTELGKLLICLLMIHRVPVFTQKYPDLILHKEIEKVLEKSTNEWFFIEEAFHQSMEQDDKDILGYLCHLTNAINADLQRGLEVYEPIFKCINVRYMVVVFNKIETLISQLVEEKTSKIKNNFHQGSKDDVASIWFQLYLAVKGLYQLKKKHIPQGDQNTEGLDNWSSWFRKGVVKLLEIASDKAEARTLKALEMDEVRVIDSMVKHSTSAVDVTCCLGQICIFNNTLEWPDPLGAFTFLAQVVGIVGKCAMDYGHLVFNQLKDKGFYDDVGQFDVTDELCIMMNNTAHVLQFLDYVPKAAQFDQYLDAMRLTEREKDVERSSQTLHNILNCAKEDMRNKLDQIILHVGKRMKESLKDYILKIITNNQKTVDESCDDLLEYIENNLTTLSSSLLSQVFERILDHMWKAVLECMTDLTKKKLLQRHYKKLQELLQIVFDFFHGDGNGLSVEALQGALHQELTYCLQLNSSSTEELIENYFVDQCEQQKAADSSLGKIAFKVFFDNLTKKLNVYVLNAANILPLDSSGKSDPYIKLSVQPQHLFPQVKPQKTKFQKETLYPLFDESFQFSIPPPDCLKNGATLVFSVYDHDRITDDDIGGESYYDLQFVPGLTYDTVQGGFATVPQIDMCLTIPTIESKSVAVMKNRQKEDSTADHFVSSLFVKRSKLLENIQKAKEYNN</sequence>
<evidence type="ECO:0000259" key="8">
    <source>
        <dbReference type="PROSITE" id="PS51258"/>
    </source>
</evidence>
<evidence type="ECO:0000256" key="4">
    <source>
        <dbReference type="ARBA" id="ARBA00022483"/>
    </source>
</evidence>
<evidence type="ECO:0000256" key="5">
    <source>
        <dbReference type="ARBA" id="ARBA00022490"/>
    </source>
</evidence>
<dbReference type="GeneID" id="136821314"/>
<dbReference type="InterPro" id="IPR000008">
    <property type="entry name" value="C2_dom"/>
</dbReference>
<dbReference type="Gene3D" id="1.10.357.50">
    <property type="match status" value="1"/>
</dbReference>
<dbReference type="RefSeq" id="XP_066933648.1">
    <property type="nucleotide sequence ID" value="XM_067077547.1"/>
</dbReference>
<dbReference type="InterPro" id="IPR014772">
    <property type="entry name" value="Munc13_dom-2"/>
</dbReference>
<dbReference type="AlphaFoldDB" id="A0A7M5V3J8"/>
<dbReference type="Gene3D" id="2.60.40.150">
    <property type="entry name" value="C2 domain"/>
    <property type="match status" value="2"/>
</dbReference>
<dbReference type="InterPro" id="IPR035892">
    <property type="entry name" value="C2_domain_sf"/>
</dbReference>
<dbReference type="PROSITE" id="PS51259">
    <property type="entry name" value="MHD2"/>
    <property type="match status" value="1"/>
</dbReference>
<dbReference type="PANTHER" id="PTHR45999">
    <property type="entry name" value="UNC-13-4A, ISOFORM B"/>
    <property type="match status" value="1"/>
</dbReference>
<evidence type="ECO:0000256" key="6">
    <source>
        <dbReference type="ARBA" id="ARBA00022753"/>
    </source>
</evidence>
<evidence type="ECO:0000313" key="11">
    <source>
        <dbReference type="Proteomes" id="UP000594262"/>
    </source>
</evidence>
<dbReference type="InterPro" id="IPR052095">
    <property type="entry name" value="UNC-13_domain"/>
</dbReference>
<proteinExistence type="inferred from homology"/>
<keyword evidence="6" id="KW-0967">Endosome</keyword>
<accession>A0A7M5V3J8</accession>
<evidence type="ECO:0000259" key="9">
    <source>
        <dbReference type="PROSITE" id="PS51259"/>
    </source>
</evidence>
<dbReference type="PANTHER" id="PTHR45999:SF4">
    <property type="entry name" value="UNC-13-4A, ISOFORM B"/>
    <property type="match status" value="1"/>
</dbReference>
<reference evidence="10" key="1">
    <citation type="submission" date="2021-01" db="UniProtKB">
        <authorList>
            <consortium name="EnsemblMetazoa"/>
        </authorList>
    </citation>
    <scope>IDENTIFICATION</scope>
</reference>
<dbReference type="InterPro" id="IPR014770">
    <property type="entry name" value="Munc13_1"/>
</dbReference>
<protein>
    <submittedName>
        <fullName evidence="10">Uncharacterized protein</fullName>
    </submittedName>
</protein>
<keyword evidence="11" id="KW-1185">Reference proteome</keyword>
<dbReference type="PROSITE" id="PS50004">
    <property type="entry name" value="C2"/>
    <property type="match status" value="2"/>
</dbReference>
<comment type="subcellular location">
    <subcellularLocation>
        <location evidence="1">Cytoplasm</location>
    </subcellularLocation>
    <subcellularLocation>
        <location evidence="2">Late endosome</location>
    </subcellularLocation>
</comment>
<dbReference type="GO" id="GO:0006887">
    <property type="term" value="P:exocytosis"/>
    <property type="evidence" value="ECO:0007669"/>
    <property type="project" value="UniProtKB-KW"/>
</dbReference>
<keyword evidence="4" id="KW-0268">Exocytosis</keyword>
<evidence type="ECO:0000259" key="7">
    <source>
        <dbReference type="PROSITE" id="PS50004"/>
    </source>
</evidence>
<dbReference type="SMART" id="SM00239">
    <property type="entry name" value="C2"/>
    <property type="match status" value="2"/>
</dbReference>
<organism evidence="10 11">
    <name type="scientific">Clytia hemisphaerica</name>
    <dbReference type="NCBI Taxonomy" id="252671"/>
    <lineage>
        <taxon>Eukaryota</taxon>
        <taxon>Metazoa</taxon>
        <taxon>Cnidaria</taxon>
        <taxon>Hydrozoa</taxon>
        <taxon>Hydroidolina</taxon>
        <taxon>Leptothecata</taxon>
        <taxon>Obeliida</taxon>
        <taxon>Clytiidae</taxon>
        <taxon>Clytia</taxon>
    </lineage>
</organism>
<evidence type="ECO:0000256" key="3">
    <source>
        <dbReference type="ARBA" id="ARBA00005823"/>
    </source>
</evidence>
<evidence type="ECO:0000256" key="1">
    <source>
        <dbReference type="ARBA" id="ARBA00004496"/>
    </source>
</evidence>
<name>A0A7M5V3J8_9CNID</name>
<dbReference type="OrthoDB" id="7976202at2759"/>
<evidence type="ECO:0000256" key="2">
    <source>
        <dbReference type="ARBA" id="ARBA00004603"/>
    </source>
</evidence>
<dbReference type="GO" id="GO:0099503">
    <property type="term" value="C:secretory vesicle"/>
    <property type="evidence" value="ECO:0007669"/>
    <property type="project" value="TreeGrafter"/>
</dbReference>
<dbReference type="Pfam" id="PF00168">
    <property type="entry name" value="C2"/>
    <property type="match status" value="2"/>
</dbReference>
<dbReference type="EnsemblMetazoa" id="CLYHEMT010728.2">
    <property type="protein sequence ID" value="CLYHEMP010728.2"/>
    <property type="gene ID" value="CLYHEMG010728"/>
</dbReference>
<dbReference type="Proteomes" id="UP000594262">
    <property type="component" value="Unplaced"/>
</dbReference>
<dbReference type="PROSITE" id="PS51258">
    <property type="entry name" value="MHD1"/>
    <property type="match status" value="1"/>
</dbReference>
<feature type="domain" description="C2" evidence="7">
    <location>
        <begin position="145"/>
        <end position="324"/>
    </location>
</feature>
<feature type="domain" description="MHD1" evidence="8">
    <location>
        <begin position="644"/>
        <end position="766"/>
    </location>
</feature>
<feature type="domain" description="C2" evidence="7">
    <location>
        <begin position="1000"/>
        <end position="1127"/>
    </location>
</feature>
<dbReference type="GO" id="GO:0005770">
    <property type="term" value="C:late endosome"/>
    <property type="evidence" value="ECO:0007669"/>
    <property type="project" value="UniProtKB-SubCell"/>
</dbReference>
<dbReference type="CDD" id="cd08676">
    <property type="entry name" value="C2A_Munc13-like"/>
    <property type="match status" value="1"/>
</dbReference>
<comment type="similarity">
    <text evidence="3">Belongs to the unc-13 family.</text>
</comment>
<feature type="domain" description="MHD2" evidence="9">
    <location>
        <begin position="880"/>
        <end position="986"/>
    </location>
</feature>